<proteinExistence type="inferred from homology"/>
<keyword evidence="3" id="KW-0808">Transferase</keyword>
<evidence type="ECO:0000256" key="7">
    <source>
        <dbReference type="ARBA" id="ARBA00023137"/>
    </source>
</evidence>
<dbReference type="RefSeq" id="WP_188780244.1">
    <property type="nucleotide sequence ID" value="NZ_BMKQ01000001.1"/>
</dbReference>
<keyword evidence="4" id="KW-0547">Nucleotide-binding</keyword>
<evidence type="ECO:0000256" key="2">
    <source>
        <dbReference type="ARBA" id="ARBA00011903"/>
    </source>
</evidence>
<keyword evidence="12" id="KW-1185">Reference proteome</keyword>
<dbReference type="NCBIfam" id="TIGR01007">
    <property type="entry name" value="eps_fam"/>
    <property type="match status" value="1"/>
</dbReference>
<dbReference type="GO" id="GO:0005886">
    <property type="term" value="C:plasma membrane"/>
    <property type="evidence" value="ECO:0007669"/>
    <property type="project" value="UniProtKB-ARBA"/>
</dbReference>
<reference evidence="11" key="1">
    <citation type="journal article" date="2014" name="Int. J. Syst. Evol. Microbiol.">
        <title>Complete genome sequence of Corynebacterium casei LMG S-19264T (=DSM 44701T), isolated from a smear-ripened cheese.</title>
        <authorList>
            <consortium name="US DOE Joint Genome Institute (JGI-PGF)"/>
            <person name="Walter F."/>
            <person name="Albersmeier A."/>
            <person name="Kalinowski J."/>
            <person name="Ruckert C."/>
        </authorList>
    </citation>
    <scope>NUCLEOTIDE SEQUENCE</scope>
    <source>
        <strain evidence="11">CGMCC 1.16067</strain>
    </source>
</reference>
<dbReference type="EMBL" id="BMKQ01000001">
    <property type="protein sequence ID" value="GGF51614.1"/>
    <property type="molecule type" value="Genomic_DNA"/>
</dbReference>
<dbReference type="InterPro" id="IPR027417">
    <property type="entry name" value="P-loop_NTPase"/>
</dbReference>
<dbReference type="AlphaFoldDB" id="A0A917BM89"/>
<comment type="similarity">
    <text evidence="1">Belongs to the CpsD/CapB family.</text>
</comment>
<comment type="catalytic activity">
    <reaction evidence="8">
        <text>L-tyrosyl-[protein] + ATP = O-phospho-L-tyrosyl-[protein] + ADP + H(+)</text>
        <dbReference type="Rhea" id="RHEA:10596"/>
        <dbReference type="Rhea" id="RHEA-COMP:10136"/>
        <dbReference type="Rhea" id="RHEA-COMP:20101"/>
        <dbReference type="ChEBI" id="CHEBI:15378"/>
        <dbReference type="ChEBI" id="CHEBI:30616"/>
        <dbReference type="ChEBI" id="CHEBI:46858"/>
        <dbReference type="ChEBI" id="CHEBI:61978"/>
        <dbReference type="ChEBI" id="CHEBI:456216"/>
        <dbReference type="EC" id="2.7.10.2"/>
    </reaction>
</comment>
<dbReference type="EC" id="2.7.10.2" evidence="2"/>
<dbReference type="GO" id="GO:0004715">
    <property type="term" value="F:non-membrane spanning protein tyrosine kinase activity"/>
    <property type="evidence" value="ECO:0007669"/>
    <property type="project" value="UniProtKB-EC"/>
</dbReference>
<reference evidence="11" key="2">
    <citation type="submission" date="2020-09" db="EMBL/GenBank/DDBJ databases">
        <authorList>
            <person name="Sun Q."/>
            <person name="Zhou Y."/>
        </authorList>
    </citation>
    <scope>NUCLEOTIDE SEQUENCE</scope>
    <source>
        <strain evidence="11">CGMCC 1.16067</strain>
    </source>
</reference>
<dbReference type="GO" id="GO:0042802">
    <property type="term" value="F:identical protein binding"/>
    <property type="evidence" value="ECO:0007669"/>
    <property type="project" value="UniProtKB-ARBA"/>
</dbReference>
<dbReference type="SUPFAM" id="SSF52540">
    <property type="entry name" value="P-loop containing nucleoside triphosphate hydrolases"/>
    <property type="match status" value="1"/>
</dbReference>
<evidence type="ECO:0000256" key="1">
    <source>
        <dbReference type="ARBA" id="ARBA00007316"/>
    </source>
</evidence>
<dbReference type="InterPro" id="IPR050445">
    <property type="entry name" value="Bact_polysacc_biosynth/exp"/>
</dbReference>
<dbReference type="GO" id="GO:0005524">
    <property type="term" value="F:ATP binding"/>
    <property type="evidence" value="ECO:0007669"/>
    <property type="project" value="UniProtKB-KW"/>
</dbReference>
<protein>
    <recommendedName>
        <fullName evidence="2">non-specific protein-tyrosine kinase</fullName>
        <ecNumber evidence="2">2.7.10.2</ecNumber>
    </recommendedName>
</protein>
<dbReference type="Proteomes" id="UP000649179">
    <property type="component" value="Unassembled WGS sequence"/>
</dbReference>
<evidence type="ECO:0000256" key="6">
    <source>
        <dbReference type="ARBA" id="ARBA00022840"/>
    </source>
</evidence>
<dbReference type="Gene3D" id="3.40.50.300">
    <property type="entry name" value="P-loop containing nucleotide triphosphate hydrolases"/>
    <property type="match status" value="1"/>
</dbReference>
<evidence type="ECO:0000256" key="4">
    <source>
        <dbReference type="ARBA" id="ARBA00022741"/>
    </source>
</evidence>
<dbReference type="InterPro" id="IPR002586">
    <property type="entry name" value="CobQ/CobB/MinD/ParA_Nub-bd_dom"/>
</dbReference>
<dbReference type="InterPro" id="IPR005702">
    <property type="entry name" value="Wzc-like_C"/>
</dbReference>
<sequence>MTVIDFVRLSRANATLLLVFVSLGLLLALGHTVRQPVVYTATSKGYVVVDSGSSVGDVFSAQNLAQQKLSTYVTLATNTQVAEDVIDQLKLDTTPGDIASRYVATASEGSPELTISANASSPDEARDLANAAVGALSRAAARLESAARPQGAATQSLVKLQPIEQAVSPGAPSSPSYPRNLGIGALLGLAAGYGVALIRKQLDRRLRTVDDMEEAVGTAVLSILPESDELDRRGAKGLVASQTGPAAEALRQLRTNLRFVDVDHPPRSIVITSASAGEGKSVLTANLARVLAAAGQRTVLVDGDLRRPMVASLFDADPAVGLTQVLAGDVALDDVVQSTTLPNLAVMTAGRIPPNPSELLGSQRMQQLIEDLVARGNMVLLDAPPLLPVTDAGLLSATVDGTILVLAVGRTYKEQARLSAKVLDQVGGHLVGSVLNRAPLHGIGSVLYGYGYGYSAYSRDYYSAYGYRGGSRSPAGRGPLSWLAWLAGRRRRSATARITPMSPERDGEEPGPERREPARRRG</sequence>
<evidence type="ECO:0000256" key="5">
    <source>
        <dbReference type="ARBA" id="ARBA00022777"/>
    </source>
</evidence>
<dbReference type="FunFam" id="3.40.50.300:FF:000527">
    <property type="entry name" value="Tyrosine-protein kinase etk"/>
    <property type="match status" value="1"/>
</dbReference>
<evidence type="ECO:0000256" key="9">
    <source>
        <dbReference type="SAM" id="MobiDB-lite"/>
    </source>
</evidence>
<feature type="domain" description="CobQ/CobB/MinD/ParA nucleotide binding" evidence="10">
    <location>
        <begin position="269"/>
        <end position="375"/>
    </location>
</feature>
<evidence type="ECO:0000259" key="10">
    <source>
        <dbReference type="Pfam" id="PF01656"/>
    </source>
</evidence>
<name>A0A917BM89_9ACTN</name>
<gene>
    <name evidence="11" type="ORF">GCM10011519_27010</name>
</gene>
<keyword evidence="7" id="KW-0829">Tyrosine-protein kinase</keyword>
<keyword evidence="6" id="KW-0067">ATP-binding</keyword>
<evidence type="ECO:0000256" key="3">
    <source>
        <dbReference type="ARBA" id="ARBA00022679"/>
    </source>
</evidence>
<evidence type="ECO:0000313" key="12">
    <source>
        <dbReference type="Proteomes" id="UP000649179"/>
    </source>
</evidence>
<evidence type="ECO:0000313" key="11">
    <source>
        <dbReference type="EMBL" id="GGF51614.1"/>
    </source>
</evidence>
<comment type="caution">
    <text evidence="11">The sequence shown here is derived from an EMBL/GenBank/DDBJ whole genome shotgun (WGS) entry which is preliminary data.</text>
</comment>
<dbReference type="Pfam" id="PF01656">
    <property type="entry name" value="CbiA"/>
    <property type="match status" value="1"/>
</dbReference>
<dbReference type="PANTHER" id="PTHR32309:SF13">
    <property type="entry name" value="FERRIC ENTEROBACTIN TRANSPORT PROTEIN FEPE"/>
    <property type="match status" value="1"/>
</dbReference>
<organism evidence="11 12">
    <name type="scientific">Marmoricola endophyticus</name>
    <dbReference type="NCBI Taxonomy" id="2040280"/>
    <lineage>
        <taxon>Bacteria</taxon>
        <taxon>Bacillati</taxon>
        <taxon>Actinomycetota</taxon>
        <taxon>Actinomycetes</taxon>
        <taxon>Propionibacteriales</taxon>
        <taxon>Nocardioidaceae</taxon>
        <taxon>Marmoricola</taxon>
    </lineage>
</organism>
<feature type="region of interest" description="Disordered" evidence="9">
    <location>
        <begin position="490"/>
        <end position="522"/>
    </location>
</feature>
<dbReference type="CDD" id="cd05387">
    <property type="entry name" value="BY-kinase"/>
    <property type="match status" value="1"/>
</dbReference>
<accession>A0A917BM89</accession>
<dbReference type="PANTHER" id="PTHR32309">
    <property type="entry name" value="TYROSINE-PROTEIN KINASE"/>
    <property type="match status" value="1"/>
</dbReference>
<keyword evidence="5" id="KW-0418">Kinase</keyword>
<evidence type="ECO:0000256" key="8">
    <source>
        <dbReference type="ARBA" id="ARBA00051245"/>
    </source>
</evidence>